<dbReference type="EMBL" id="CADCXU010036380">
    <property type="protein sequence ID" value="CAB0021101.1"/>
    <property type="molecule type" value="Genomic_DNA"/>
</dbReference>
<proteinExistence type="predicted"/>
<gene>
    <name evidence="3" type="ORF">NTEN_LOCUS24626</name>
</gene>
<organism evidence="3 4">
    <name type="scientific">Nesidiocoris tenuis</name>
    <dbReference type="NCBI Taxonomy" id="355587"/>
    <lineage>
        <taxon>Eukaryota</taxon>
        <taxon>Metazoa</taxon>
        <taxon>Ecdysozoa</taxon>
        <taxon>Arthropoda</taxon>
        <taxon>Hexapoda</taxon>
        <taxon>Insecta</taxon>
        <taxon>Pterygota</taxon>
        <taxon>Neoptera</taxon>
        <taxon>Paraneoptera</taxon>
        <taxon>Hemiptera</taxon>
        <taxon>Heteroptera</taxon>
        <taxon>Panheteroptera</taxon>
        <taxon>Cimicomorpha</taxon>
        <taxon>Miridae</taxon>
        <taxon>Dicyphina</taxon>
        <taxon>Nesidiocoris</taxon>
    </lineage>
</organism>
<evidence type="ECO:0000313" key="3">
    <source>
        <dbReference type="EMBL" id="CAB0021101.1"/>
    </source>
</evidence>
<evidence type="ECO:0000256" key="1">
    <source>
        <dbReference type="ARBA" id="ARBA00022737"/>
    </source>
</evidence>
<protein>
    <submittedName>
        <fullName evidence="3">Uncharacterized protein</fullName>
    </submittedName>
</protein>
<reference evidence="3 4" key="1">
    <citation type="submission" date="2020-02" db="EMBL/GenBank/DDBJ databases">
        <authorList>
            <person name="Ferguson B K."/>
        </authorList>
    </citation>
    <scope>NUCLEOTIDE SEQUENCE [LARGE SCALE GENOMIC DNA]</scope>
</reference>
<evidence type="ECO:0000256" key="2">
    <source>
        <dbReference type="SAM" id="MobiDB-lite"/>
    </source>
</evidence>
<evidence type="ECO:0000313" key="4">
    <source>
        <dbReference type="Proteomes" id="UP000479000"/>
    </source>
</evidence>
<keyword evidence="1" id="KW-0677">Repeat</keyword>
<dbReference type="CDD" id="cd00176">
    <property type="entry name" value="SPEC"/>
    <property type="match status" value="1"/>
</dbReference>
<accession>A0A6H5I0E9</accession>
<feature type="compositionally biased region" description="Polar residues" evidence="2">
    <location>
        <begin position="159"/>
        <end position="173"/>
    </location>
</feature>
<dbReference type="GO" id="GO:0005737">
    <property type="term" value="C:cytoplasm"/>
    <property type="evidence" value="ECO:0007669"/>
    <property type="project" value="UniProtKB-ARBA"/>
</dbReference>
<sequence>MKERDSKLEEAGDLHRFLRDLDHFQSWLQKTQTDVASEDIPTSLSDAEKLLNQHQSIKEEIDNYTGDYTKMMEYGERITAVSREFFTLSHRRKPILSTCSSGSDSRPYATDGPNFTKCGRTDSSCSPIGSISKCSTETPARQKCCSLTRNTYLPRMTLLSISSKPKTQSNDTKPSSRRWKPTTRRSTLLSLSPSSSTPKATLLVSDKVIKRAENIDERRNNNRTKAQELMDKLKDQLELHQFLQVNINLAEIYCIDFTA</sequence>
<name>A0A6H5I0E9_9HEMI</name>
<dbReference type="AlphaFoldDB" id="A0A6H5I0E9"/>
<dbReference type="Pfam" id="PF00435">
    <property type="entry name" value="Spectrin"/>
    <property type="match status" value="1"/>
</dbReference>
<dbReference type="PANTHER" id="PTHR11915">
    <property type="entry name" value="SPECTRIN/FILAMIN RELATED CYTOSKELETAL PROTEIN"/>
    <property type="match status" value="1"/>
</dbReference>
<dbReference type="Gene3D" id="1.20.58.60">
    <property type="match status" value="1"/>
</dbReference>
<dbReference type="Proteomes" id="UP000479000">
    <property type="component" value="Unassembled WGS sequence"/>
</dbReference>
<dbReference type="OrthoDB" id="5865767at2759"/>
<dbReference type="SUPFAM" id="SSF46966">
    <property type="entry name" value="Spectrin repeat"/>
    <property type="match status" value="1"/>
</dbReference>
<feature type="compositionally biased region" description="Low complexity" evidence="2">
    <location>
        <begin position="184"/>
        <end position="198"/>
    </location>
</feature>
<dbReference type="SMART" id="SM00150">
    <property type="entry name" value="SPEC"/>
    <property type="match status" value="1"/>
</dbReference>
<feature type="region of interest" description="Disordered" evidence="2">
    <location>
        <begin position="159"/>
        <end position="198"/>
    </location>
</feature>
<dbReference type="InterPro" id="IPR002017">
    <property type="entry name" value="Spectrin_repeat"/>
</dbReference>
<dbReference type="InterPro" id="IPR018159">
    <property type="entry name" value="Spectrin/alpha-actinin"/>
</dbReference>
<keyword evidence="4" id="KW-1185">Reference proteome</keyword>